<sequence length="90" mass="9689">MELRPASRARNLRVAAGAEGSYTEVTMEGAMGGRGSCGSGRRQLTLHGANKPNCKHLLLELPVREVRHVLDASLPASSYSFVVEITTSKH</sequence>
<proteinExistence type="predicted"/>
<dbReference type="AlphaFoldDB" id="A0A8J5SMB6"/>
<accession>A0A8J5SMB6</accession>
<reference evidence="1" key="2">
    <citation type="submission" date="2021-02" db="EMBL/GenBank/DDBJ databases">
        <authorList>
            <person name="Kimball J.A."/>
            <person name="Haas M.W."/>
            <person name="Macchietto M."/>
            <person name="Kono T."/>
            <person name="Duquette J."/>
            <person name="Shao M."/>
        </authorList>
    </citation>
    <scope>NUCLEOTIDE SEQUENCE</scope>
    <source>
        <tissue evidence="1">Fresh leaf tissue</tissue>
    </source>
</reference>
<protein>
    <submittedName>
        <fullName evidence="1">Uncharacterized protein</fullName>
    </submittedName>
</protein>
<evidence type="ECO:0000313" key="1">
    <source>
        <dbReference type="EMBL" id="KAG8068849.1"/>
    </source>
</evidence>
<reference evidence="1" key="1">
    <citation type="journal article" date="2021" name="bioRxiv">
        <title>Whole Genome Assembly and Annotation of Northern Wild Rice, Zizania palustris L., Supports a Whole Genome Duplication in the Zizania Genus.</title>
        <authorList>
            <person name="Haas M."/>
            <person name="Kono T."/>
            <person name="Macchietto M."/>
            <person name="Millas R."/>
            <person name="McGilp L."/>
            <person name="Shao M."/>
            <person name="Duquette J."/>
            <person name="Hirsch C.N."/>
            <person name="Kimball J."/>
        </authorList>
    </citation>
    <scope>NUCLEOTIDE SEQUENCE</scope>
    <source>
        <tissue evidence="1">Fresh leaf tissue</tissue>
    </source>
</reference>
<comment type="caution">
    <text evidence="1">The sequence shown here is derived from an EMBL/GenBank/DDBJ whole genome shotgun (WGS) entry which is preliminary data.</text>
</comment>
<organism evidence="1 2">
    <name type="scientific">Zizania palustris</name>
    <name type="common">Northern wild rice</name>
    <dbReference type="NCBI Taxonomy" id="103762"/>
    <lineage>
        <taxon>Eukaryota</taxon>
        <taxon>Viridiplantae</taxon>
        <taxon>Streptophyta</taxon>
        <taxon>Embryophyta</taxon>
        <taxon>Tracheophyta</taxon>
        <taxon>Spermatophyta</taxon>
        <taxon>Magnoliopsida</taxon>
        <taxon>Liliopsida</taxon>
        <taxon>Poales</taxon>
        <taxon>Poaceae</taxon>
        <taxon>BOP clade</taxon>
        <taxon>Oryzoideae</taxon>
        <taxon>Oryzeae</taxon>
        <taxon>Zizaniinae</taxon>
        <taxon>Zizania</taxon>
    </lineage>
</organism>
<keyword evidence="2" id="KW-1185">Reference proteome</keyword>
<dbReference type="Proteomes" id="UP000729402">
    <property type="component" value="Unassembled WGS sequence"/>
</dbReference>
<name>A0A8J5SMB6_ZIZPA</name>
<evidence type="ECO:0000313" key="2">
    <source>
        <dbReference type="Proteomes" id="UP000729402"/>
    </source>
</evidence>
<dbReference type="EMBL" id="JAAALK010000284">
    <property type="protein sequence ID" value="KAG8068849.1"/>
    <property type="molecule type" value="Genomic_DNA"/>
</dbReference>
<gene>
    <name evidence="1" type="ORF">GUJ93_ZPchr0005g14323</name>
</gene>